<gene>
    <name evidence="1" type="ORF">TNIN_78591</name>
</gene>
<organism evidence="1 2">
    <name type="scientific">Trichonephila inaurata madagascariensis</name>
    <dbReference type="NCBI Taxonomy" id="2747483"/>
    <lineage>
        <taxon>Eukaryota</taxon>
        <taxon>Metazoa</taxon>
        <taxon>Ecdysozoa</taxon>
        <taxon>Arthropoda</taxon>
        <taxon>Chelicerata</taxon>
        <taxon>Arachnida</taxon>
        <taxon>Araneae</taxon>
        <taxon>Araneomorphae</taxon>
        <taxon>Entelegynae</taxon>
        <taxon>Araneoidea</taxon>
        <taxon>Nephilidae</taxon>
        <taxon>Trichonephila</taxon>
        <taxon>Trichonephila inaurata</taxon>
    </lineage>
</organism>
<protein>
    <submittedName>
        <fullName evidence="1">Uncharacterized protein</fullName>
    </submittedName>
</protein>
<dbReference type="Proteomes" id="UP000886998">
    <property type="component" value="Unassembled WGS sequence"/>
</dbReference>
<evidence type="ECO:0000313" key="1">
    <source>
        <dbReference type="EMBL" id="GFY56248.1"/>
    </source>
</evidence>
<accession>A0A8X6XN87</accession>
<sequence length="111" mass="12758">MIVDRSLSIFHHRQGPTSLRVRESETPKGLWGRSCANRIDPVTLESLQLFLETFSVNRRGWRGLGRRMPLGWARDRVYGERAEHSSNTITTEIRIESHGPLFARDAKLSTQ</sequence>
<evidence type="ECO:0000313" key="2">
    <source>
        <dbReference type="Proteomes" id="UP000886998"/>
    </source>
</evidence>
<name>A0A8X6XN87_9ARAC</name>
<reference evidence="1" key="1">
    <citation type="submission" date="2020-08" db="EMBL/GenBank/DDBJ databases">
        <title>Multicomponent nature underlies the extraordinary mechanical properties of spider dragline silk.</title>
        <authorList>
            <person name="Kono N."/>
            <person name="Nakamura H."/>
            <person name="Mori M."/>
            <person name="Yoshida Y."/>
            <person name="Ohtoshi R."/>
            <person name="Malay A.D."/>
            <person name="Moran D.A.P."/>
            <person name="Tomita M."/>
            <person name="Numata K."/>
            <person name="Arakawa K."/>
        </authorList>
    </citation>
    <scope>NUCLEOTIDE SEQUENCE</scope>
</reference>
<dbReference type="EMBL" id="BMAV01010865">
    <property type="protein sequence ID" value="GFY56248.1"/>
    <property type="molecule type" value="Genomic_DNA"/>
</dbReference>
<dbReference type="AlphaFoldDB" id="A0A8X6XN87"/>
<keyword evidence="2" id="KW-1185">Reference proteome</keyword>
<comment type="caution">
    <text evidence="1">The sequence shown here is derived from an EMBL/GenBank/DDBJ whole genome shotgun (WGS) entry which is preliminary data.</text>
</comment>
<proteinExistence type="predicted"/>